<feature type="binding site" evidence="6">
    <location>
        <position position="192"/>
    </location>
    <ligand>
        <name>substrate</name>
        <note>ligand shared with subunit beta</note>
    </ligand>
</feature>
<dbReference type="PANTHER" id="PTHR11117">
    <property type="entry name" value="SUCCINYL-COA LIGASE SUBUNIT ALPHA"/>
    <property type="match status" value="1"/>
</dbReference>
<dbReference type="GO" id="GO:0000062">
    <property type="term" value="F:fatty-acyl-CoA binding"/>
    <property type="evidence" value="ECO:0007669"/>
    <property type="project" value="InterPro"/>
</dbReference>
<dbReference type="FunFam" id="3.40.50.261:FF:000005">
    <property type="entry name" value="Succinate--CoA ligase [ADP-forming] subunit alpha, mitochondrial"/>
    <property type="match status" value="1"/>
</dbReference>
<dbReference type="InterPro" id="IPR017440">
    <property type="entry name" value="Cit_synth/succinyl-CoA_lig_AS"/>
</dbReference>
<dbReference type="Gene3D" id="3.40.50.261">
    <property type="entry name" value="Succinyl-CoA synthetase domains"/>
    <property type="match status" value="1"/>
</dbReference>
<keyword evidence="3 6" id="KW-0436">Ligase</keyword>
<comment type="subcellular location">
    <subcellularLocation>
        <location evidence="6">Mitochondrion</location>
    </subcellularLocation>
</comment>
<dbReference type="PRINTS" id="PR01798">
    <property type="entry name" value="SCOASYNTHASE"/>
</dbReference>
<dbReference type="SUPFAM" id="SSF47027">
    <property type="entry name" value="Acyl-CoA binding protein"/>
    <property type="match status" value="2"/>
</dbReference>
<dbReference type="EMBL" id="CAJMWZ010004552">
    <property type="protein sequence ID" value="CAE6491659.1"/>
    <property type="molecule type" value="Genomic_DNA"/>
</dbReference>
<comment type="function">
    <text evidence="6">Succinyl-CoA synthetase functions in the citric acid cycle (TCA), coupling the hydrolysis of succinyl-CoA to the synthesis of ATP and thus represents the only step of substrate-level phosphorylation in the TCA. The alpha subunit of the enzyme binds the substrates coenzyme A and phosphate, while succinate binding and nucleotide specificity is provided by the beta subunit.</text>
</comment>
<comment type="caution">
    <text evidence="9">The sequence shown here is derived from an EMBL/GenBank/DDBJ whole genome shotgun (WGS) entry which is preliminary data.</text>
</comment>
<feature type="binding site" evidence="6">
    <location>
        <begin position="49"/>
        <end position="52"/>
    </location>
    <ligand>
        <name>CoA</name>
        <dbReference type="ChEBI" id="CHEBI:57287"/>
    </ligand>
</feature>
<dbReference type="PROSITE" id="PS00399">
    <property type="entry name" value="SUCCINYL_COA_LIG_2"/>
    <property type="match status" value="1"/>
</dbReference>
<evidence type="ECO:0000313" key="10">
    <source>
        <dbReference type="Proteomes" id="UP000663850"/>
    </source>
</evidence>
<feature type="active site" description="Tele-phosphohistidine intermediate" evidence="6">
    <location>
        <position position="285"/>
    </location>
</feature>
<dbReference type="InterPro" id="IPR016102">
    <property type="entry name" value="Succinyl-CoA_synth-like"/>
</dbReference>
<feature type="binding site" evidence="6">
    <location>
        <position position="75"/>
    </location>
    <ligand>
        <name>CoA</name>
        <dbReference type="ChEBI" id="CHEBI:57287"/>
    </ligand>
</feature>
<dbReference type="PROSITE" id="PS01216">
    <property type="entry name" value="SUCCINYL_COA_LIG_1"/>
    <property type="match status" value="1"/>
</dbReference>
<gene>
    <name evidence="9" type="ORF">RDB_LOCUS84762</name>
</gene>
<dbReference type="PANTHER" id="PTHR11117:SF2">
    <property type="entry name" value="SUCCINATE--COA LIGASE [ADP_GDP-FORMING] SUBUNIT ALPHA, MITOCHONDRIAL"/>
    <property type="match status" value="1"/>
</dbReference>
<dbReference type="Gene3D" id="3.40.50.720">
    <property type="entry name" value="NAD(P)-binding Rossmann-like Domain"/>
    <property type="match status" value="1"/>
</dbReference>
<feature type="binding site" evidence="6">
    <location>
        <begin position="128"/>
        <end position="130"/>
    </location>
    <ligand>
        <name>CoA</name>
        <dbReference type="ChEBI" id="CHEBI:57287"/>
    </ligand>
</feature>
<dbReference type="EC" id="6.2.1.5" evidence="6"/>
<dbReference type="UniPathway" id="UPA00223">
    <property type="reaction ID" value="UER00999"/>
</dbReference>
<evidence type="ECO:0000256" key="2">
    <source>
        <dbReference type="ARBA" id="ARBA00022532"/>
    </source>
</evidence>
<keyword evidence="2 6" id="KW-0816">Tricarboxylic acid cycle</keyword>
<dbReference type="GO" id="GO:0004776">
    <property type="term" value="F:succinate-CoA ligase (GDP-forming) activity"/>
    <property type="evidence" value="ECO:0007669"/>
    <property type="project" value="TreeGrafter"/>
</dbReference>
<dbReference type="InterPro" id="IPR036291">
    <property type="entry name" value="NAD(P)-bd_dom_sf"/>
</dbReference>
<dbReference type="SUPFAM" id="SSF51735">
    <property type="entry name" value="NAD(P)-binding Rossmann-fold domains"/>
    <property type="match status" value="1"/>
</dbReference>
<dbReference type="InterPro" id="IPR000582">
    <property type="entry name" value="Acyl-CoA-binding_protein"/>
</dbReference>
<dbReference type="GO" id="GO:0009361">
    <property type="term" value="C:succinate-CoA ligase complex (ADP-forming)"/>
    <property type="evidence" value="ECO:0007669"/>
    <property type="project" value="TreeGrafter"/>
</dbReference>
<evidence type="ECO:0000256" key="5">
    <source>
        <dbReference type="ARBA" id="ARBA00061754"/>
    </source>
</evidence>
<dbReference type="InterPro" id="IPR003781">
    <property type="entry name" value="CoA-bd"/>
</dbReference>
<evidence type="ECO:0000256" key="1">
    <source>
        <dbReference type="ARBA" id="ARBA00005064"/>
    </source>
</evidence>
<name>A0A8H3CPL0_9AGAM</name>
<dbReference type="Proteomes" id="UP000663850">
    <property type="component" value="Unassembled WGS sequence"/>
</dbReference>
<dbReference type="NCBIfam" id="TIGR01019">
    <property type="entry name" value="sucCoAalpha"/>
    <property type="match status" value="1"/>
</dbReference>
<accession>A0A8H3CPL0</accession>
<evidence type="ECO:0000256" key="4">
    <source>
        <dbReference type="ARBA" id="ARBA00022741"/>
    </source>
</evidence>
<keyword evidence="4 6" id="KW-0547">Nucleotide-binding</keyword>
<evidence type="ECO:0000259" key="8">
    <source>
        <dbReference type="SMART" id="SM00881"/>
    </source>
</evidence>
<protein>
    <recommendedName>
        <fullName evidence="6">Succinate--CoA ligase [ADP-forming] subunit alpha, mitochondrial</fullName>
        <ecNumber evidence="6">6.2.1.5</ecNumber>
    </recommendedName>
    <alternativeName>
        <fullName evidence="6">Succinyl-CoA synthetase subunit alpha</fullName>
        <shortName evidence="6">SCS-alpha</shortName>
    </alternativeName>
</protein>
<organism evidence="9 10">
    <name type="scientific">Rhizoctonia solani</name>
    <dbReference type="NCBI Taxonomy" id="456999"/>
    <lineage>
        <taxon>Eukaryota</taxon>
        <taxon>Fungi</taxon>
        <taxon>Dikarya</taxon>
        <taxon>Basidiomycota</taxon>
        <taxon>Agaricomycotina</taxon>
        <taxon>Agaricomycetes</taxon>
        <taxon>Cantharellales</taxon>
        <taxon>Ceratobasidiaceae</taxon>
        <taxon>Rhizoctonia</taxon>
    </lineage>
</organism>
<dbReference type="HAMAP" id="MF_01988">
    <property type="entry name" value="Succ_CoA_alpha"/>
    <property type="match status" value="1"/>
</dbReference>
<comment type="pathway">
    <text evidence="1 6">Carbohydrate metabolism; tricarboxylic acid cycle; succinate from succinyl-CoA (ligase route): step 1/1.</text>
</comment>
<dbReference type="FunFam" id="3.40.50.720:FF:000002">
    <property type="entry name" value="Succinate--CoA ligase [ADP-forming] subunit alpha"/>
    <property type="match status" value="1"/>
</dbReference>
<sequence length="637" mass="67632">MLRVARTFSSAAGPAKRPFTSSAIRCGYEDTIPNLKIHKDTRVLCQGFTGKTATFHAKEALAFGTKMVGGTSPSKAGQTHLGLPVFGTVKEAVRETKPDATVLYVPPPTAADAIIEAIENEIGLIVCITEGIPQADEIKVMHALKSQSKSRLVGPNCPGIINPLGCKMGIQPGHIHKPGKIGIVSRSGTLTYEAVNQTTLVGLGQSLCIGIGGDPFPGTTHVDALKVLLNDPATEGVVLIGEIGGSSEEEAAEYLAEFNRGRANPKPVVGFIAGVTAPPGRRMGHAGAIIAGGKGAASDKVKALTDAGALVVDSPAKIGPTIFKLYAAYKCVTAGIKPISSRPSFFDMTGRAKWDAWNDFGRTIENELDPVQVAEDHYLEQARNLGWSESYDASSVISDTSSDTQRGGGGGGGMWVSVSVPVAPDTNTEDSVHGYAFKYVYKWERGFSKRSIIYQQTSSFGKCIYSDATTGIKPTSSRPMFFDMTGRAKWDAWNDFGRTLESELDPVQAAEDHYLEQARNLGWSESYDVSAAISDTSSDIRKGGSSGGMQVSVSVPVAPDTNAEDSVHGYAVGGNLEKLGELLTKQPELVNSRDEFVNKGADALLKDQDGDTSLEIATAAKHQAIAELLQEHLKRIG</sequence>
<dbReference type="GO" id="GO:0004775">
    <property type="term" value="F:succinate-CoA ligase (ADP-forming) activity"/>
    <property type="evidence" value="ECO:0007669"/>
    <property type="project" value="UniProtKB-UniRule"/>
</dbReference>
<dbReference type="InterPro" id="IPR014352">
    <property type="entry name" value="FERM/acyl-CoA-bd_prot_sf"/>
</dbReference>
<dbReference type="InterPro" id="IPR005811">
    <property type="entry name" value="SUCC_ACL_C"/>
</dbReference>
<evidence type="ECO:0000256" key="6">
    <source>
        <dbReference type="HAMAP-Rule" id="MF_03222"/>
    </source>
</evidence>
<evidence type="ECO:0000313" key="9">
    <source>
        <dbReference type="EMBL" id="CAE6491659.1"/>
    </source>
</evidence>
<evidence type="ECO:0000256" key="3">
    <source>
        <dbReference type="ARBA" id="ARBA00022598"/>
    </source>
</evidence>
<dbReference type="AlphaFoldDB" id="A0A8H3CPL0"/>
<feature type="domain" description="CoA-binding" evidence="8">
    <location>
        <begin position="36"/>
        <end position="132"/>
    </location>
</feature>
<dbReference type="GO" id="GO:0006099">
    <property type="term" value="P:tricarboxylic acid cycle"/>
    <property type="evidence" value="ECO:0007669"/>
    <property type="project" value="UniProtKB-UniRule"/>
</dbReference>
<dbReference type="GO" id="GO:0000166">
    <property type="term" value="F:nucleotide binding"/>
    <property type="evidence" value="ECO:0007669"/>
    <property type="project" value="UniProtKB-KW"/>
</dbReference>
<dbReference type="InterPro" id="IPR033847">
    <property type="entry name" value="Citrt_syn/SCS-alpha_CS"/>
</dbReference>
<dbReference type="Pfam" id="PF00887">
    <property type="entry name" value="ACBP"/>
    <property type="match status" value="1"/>
</dbReference>
<comment type="similarity">
    <text evidence="6 7">Belongs to the succinate/malate CoA ligase alpha subunit family.</text>
</comment>
<dbReference type="SUPFAM" id="SSF52210">
    <property type="entry name" value="Succinyl-CoA synthetase domains"/>
    <property type="match status" value="1"/>
</dbReference>
<proteinExistence type="inferred from homology"/>
<dbReference type="SMART" id="SM00881">
    <property type="entry name" value="CoA_binding"/>
    <property type="match status" value="1"/>
</dbReference>
<comment type="subunit">
    <text evidence="5">Heterodimer of an alpha and a beta subunit. Different beta subunits determine nucleotide specificity. Together with the ATP-specific beta subunit SUCLA2, forms an ADP-forming succinyl-CoA synthetase (A-SCS). Together with the GTP-specific beta subunit SUCLG2 forms a GDP-forming succinyl-CoA synthetase (G-SCS).</text>
</comment>
<keyword evidence="6" id="KW-0496">Mitochondrion</keyword>
<dbReference type="InterPro" id="IPR005810">
    <property type="entry name" value="CoA_lig_alpha"/>
</dbReference>
<evidence type="ECO:0000256" key="7">
    <source>
        <dbReference type="RuleBase" id="RU000677"/>
    </source>
</evidence>
<dbReference type="InterPro" id="IPR035984">
    <property type="entry name" value="Acyl-CoA-binding_sf"/>
</dbReference>
<comment type="catalytic activity">
    <reaction evidence="6">
        <text>succinate + ATP + CoA = succinyl-CoA + ADP + phosphate</text>
        <dbReference type="Rhea" id="RHEA:17661"/>
        <dbReference type="ChEBI" id="CHEBI:30031"/>
        <dbReference type="ChEBI" id="CHEBI:30616"/>
        <dbReference type="ChEBI" id="CHEBI:43474"/>
        <dbReference type="ChEBI" id="CHEBI:57287"/>
        <dbReference type="ChEBI" id="CHEBI:57292"/>
        <dbReference type="ChEBI" id="CHEBI:456216"/>
        <dbReference type="EC" id="6.2.1.5"/>
    </reaction>
</comment>
<dbReference type="Pfam" id="PF00549">
    <property type="entry name" value="Ligase_CoA"/>
    <property type="match status" value="1"/>
</dbReference>
<dbReference type="GO" id="GO:0005739">
    <property type="term" value="C:mitochondrion"/>
    <property type="evidence" value="ECO:0007669"/>
    <property type="project" value="UniProtKB-SubCell"/>
</dbReference>
<reference evidence="9" key="1">
    <citation type="submission" date="2021-01" db="EMBL/GenBank/DDBJ databases">
        <authorList>
            <person name="Kaushik A."/>
        </authorList>
    </citation>
    <scope>NUCLEOTIDE SEQUENCE</scope>
    <source>
        <strain evidence="9">Type strain: AG8-Rh-89/</strain>
    </source>
</reference>
<dbReference type="Pfam" id="PF02629">
    <property type="entry name" value="CoA_binding"/>
    <property type="match status" value="1"/>
</dbReference>
<dbReference type="NCBIfam" id="NF004230">
    <property type="entry name" value="PRK05678.1"/>
    <property type="match status" value="1"/>
</dbReference>
<dbReference type="Gene3D" id="1.20.80.10">
    <property type="match status" value="1"/>
</dbReference>